<sequence length="341" mass="39356">MNLPVPKVSVLMPVYNASLYVREAIQSILNQTFTDFELIVVDDASADDSASVIRSIHDERIRFVQNHQNKGIVHVRNQLLSYARGAYIAILDGDDIAYQRRLEIQVAYLDKNPSFGLLGTWTEVIDKDGTRTGIAWKDTFASEKIPMMLLFHNCFTQSSVMLRRVAIPPDGYRQRVELAEDYDLWIRISEKWKCANLPPVLTAYRRHPEGITSTAKDRNHAAIETVARDTLTRLGINPEPPEYLIHKTNYGYGRADIIDFLEKRERWLTRLREANIMKKIYDEMLFSEVLAERWLISCSFNARGGFSVWKCYWKSPLADSLPLRKNLKEIAKFALKTVLKK</sequence>
<dbReference type="PANTHER" id="PTHR43685:SF5">
    <property type="entry name" value="GLYCOSYLTRANSFERASE EPSE-RELATED"/>
    <property type="match status" value="1"/>
</dbReference>
<name>A0A1G2MRK7_9BACT</name>
<dbReference type="Pfam" id="PF00535">
    <property type="entry name" value="Glycos_transf_2"/>
    <property type="match status" value="1"/>
</dbReference>
<keyword evidence="3" id="KW-0808">Transferase</keyword>
<dbReference type="GO" id="GO:0016757">
    <property type="term" value="F:glycosyltransferase activity"/>
    <property type="evidence" value="ECO:0007669"/>
    <property type="project" value="UniProtKB-KW"/>
</dbReference>
<dbReference type="Proteomes" id="UP000177565">
    <property type="component" value="Unassembled WGS sequence"/>
</dbReference>
<evidence type="ECO:0000259" key="4">
    <source>
        <dbReference type="Pfam" id="PF00535"/>
    </source>
</evidence>
<evidence type="ECO:0000256" key="2">
    <source>
        <dbReference type="ARBA" id="ARBA00022676"/>
    </source>
</evidence>
<protein>
    <recommendedName>
        <fullName evidence="4">Glycosyltransferase 2-like domain-containing protein</fullName>
    </recommendedName>
</protein>
<accession>A0A1G2MRK7</accession>
<organism evidence="5 6">
    <name type="scientific">Candidatus Taylorbacteria bacterium RIFCSPHIGHO2_02_FULL_46_13</name>
    <dbReference type="NCBI Taxonomy" id="1802312"/>
    <lineage>
        <taxon>Bacteria</taxon>
        <taxon>Candidatus Tayloriibacteriota</taxon>
    </lineage>
</organism>
<reference evidence="5 6" key="1">
    <citation type="journal article" date="2016" name="Nat. Commun.">
        <title>Thousands of microbial genomes shed light on interconnected biogeochemical processes in an aquifer system.</title>
        <authorList>
            <person name="Anantharaman K."/>
            <person name="Brown C.T."/>
            <person name="Hug L.A."/>
            <person name="Sharon I."/>
            <person name="Castelle C.J."/>
            <person name="Probst A.J."/>
            <person name="Thomas B.C."/>
            <person name="Singh A."/>
            <person name="Wilkins M.J."/>
            <person name="Karaoz U."/>
            <person name="Brodie E.L."/>
            <person name="Williams K.H."/>
            <person name="Hubbard S.S."/>
            <person name="Banfield J.F."/>
        </authorList>
    </citation>
    <scope>NUCLEOTIDE SEQUENCE [LARGE SCALE GENOMIC DNA]</scope>
</reference>
<dbReference type="PANTHER" id="PTHR43685">
    <property type="entry name" value="GLYCOSYLTRANSFERASE"/>
    <property type="match status" value="1"/>
</dbReference>
<dbReference type="STRING" id="1802312.A3C06_02860"/>
<dbReference type="InterPro" id="IPR050834">
    <property type="entry name" value="Glycosyltransf_2"/>
</dbReference>
<gene>
    <name evidence="5" type="ORF">A3C06_02860</name>
</gene>
<evidence type="ECO:0000313" key="5">
    <source>
        <dbReference type="EMBL" id="OHA26493.1"/>
    </source>
</evidence>
<evidence type="ECO:0000256" key="1">
    <source>
        <dbReference type="ARBA" id="ARBA00006739"/>
    </source>
</evidence>
<feature type="domain" description="Glycosyltransferase 2-like" evidence="4">
    <location>
        <begin position="9"/>
        <end position="134"/>
    </location>
</feature>
<comment type="caution">
    <text evidence="5">The sequence shown here is derived from an EMBL/GenBank/DDBJ whole genome shotgun (WGS) entry which is preliminary data.</text>
</comment>
<dbReference type="InterPro" id="IPR029044">
    <property type="entry name" value="Nucleotide-diphossugar_trans"/>
</dbReference>
<dbReference type="SUPFAM" id="SSF53448">
    <property type="entry name" value="Nucleotide-diphospho-sugar transferases"/>
    <property type="match status" value="1"/>
</dbReference>
<dbReference type="InterPro" id="IPR001173">
    <property type="entry name" value="Glyco_trans_2-like"/>
</dbReference>
<dbReference type="EMBL" id="MHRQ01000020">
    <property type="protein sequence ID" value="OHA26493.1"/>
    <property type="molecule type" value="Genomic_DNA"/>
</dbReference>
<proteinExistence type="inferred from homology"/>
<dbReference type="Gene3D" id="3.90.550.10">
    <property type="entry name" value="Spore Coat Polysaccharide Biosynthesis Protein SpsA, Chain A"/>
    <property type="match status" value="1"/>
</dbReference>
<keyword evidence="2" id="KW-0328">Glycosyltransferase</keyword>
<evidence type="ECO:0000256" key="3">
    <source>
        <dbReference type="ARBA" id="ARBA00022679"/>
    </source>
</evidence>
<evidence type="ECO:0000313" key="6">
    <source>
        <dbReference type="Proteomes" id="UP000177565"/>
    </source>
</evidence>
<comment type="similarity">
    <text evidence="1">Belongs to the glycosyltransferase 2 family.</text>
</comment>
<dbReference type="AlphaFoldDB" id="A0A1G2MRK7"/>